<dbReference type="Proteomes" id="UP000264702">
    <property type="component" value="Unassembled WGS sequence"/>
</dbReference>
<evidence type="ECO:0000313" key="1">
    <source>
        <dbReference type="EMBL" id="RFU17360.1"/>
    </source>
</evidence>
<reference evidence="1 2" key="1">
    <citation type="submission" date="2018-08" db="EMBL/GenBank/DDBJ databases">
        <title>Acidipila sp. 4G-K13, an acidobacterium isolated from forest soil.</title>
        <authorList>
            <person name="Gao Z.-H."/>
            <person name="Qiu L.-H."/>
        </authorList>
    </citation>
    <scope>NUCLEOTIDE SEQUENCE [LARGE SCALE GENOMIC DNA]</scope>
    <source>
        <strain evidence="1 2">4G-K13</strain>
    </source>
</reference>
<sequence length="133" mass="15147">MLTLRQSSPNDSADPMQIFCRAALELSANVNLLKTINAQLYRLAGGHDAGCIHFSMHETFLMNGTETGHQRIDDLPGFRCCQRPLPQNVVEILLNWLHNGIDQWNLTDFCYPYILNGNHMSMLNPRCSLQLFQ</sequence>
<dbReference type="EMBL" id="QVQT01000002">
    <property type="protein sequence ID" value="RFU17360.1"/>
    <property type="molecule type" value="Genomic_DNA"/>
</dbReference>
<evidence type="ECO:0000313" key="2">
    <source>
        <dbReference type="Proteomes" id="UP000264702"/>
    </source>
</evidence>
<organism evidence="1 2">
    <name type="scientific">Paracidobacterium acidisoli</name>
    <dbReference type="NCBI Taxonomy" id="2303751"/>
    <lineage>
        <taxon>Bacteria</taxon>
        <taxon>Pseudomonadati</taxon>
        <taxon>Acidobacteriota</taxon>
        <taxon>Terriglobia</taxon>
        <taxon>Terriglobales</taxon>
        <taxon>Acidobacteriaceae</taxon>
        <taxon>Paracidobacterium</taxon>
    </lineage>
</organism>
<name>A0A372IQY8_9BACT</name>
<protein>
    <submittedName>
        <fullName evidence="1">Uncharacterized protein</fullName>
    </submittedName>
</protein>
<dbReference type="AlphaFoldDB" id="A0A372IQY8"/>
<comment type="caution">
    <text evidence="1">The sequence shown here is derived from an EMBL/GenBank/DDBJ whole genome shotgun (WGS) entry which is preliminary data.</text>
</comment>
<accession>A0A372IQY8</accession>
<gene>
    <name evidence="1" type="ORF">D0Y96_04145</name>
</gene>
<keyword evidence="2" id="KW-1185">Reference proteome</keyword>
<proteinExistence type="predicted"/>